<evidence type="ECO:0000313" key="1">
    <source>
        <dbReference type="EMBL" id="CAG8955004.1"/>
    </source>
</evidence>
<dbReference type="OrthoDB" id="4436466at2759"/>
<organism evidence="1 2">
    <name type="scientific">Hymenoscyphus fraxineus</name>
    <dbReference type="NCBI Taxonomy" id="746836"/>
    <lineage>
        <taxon>Eukaryota</taxon>
        <taxon>Fungi</taxon>
        <taxon>Dikarya</taxon>
        <taxon>Ascomycota</taxon>
        <taxon>Pezizomycotina</taxon>
        <taxon>Leotiomycetes</taxon>
        <taxon>Helotiales</taxon>
        <taxon>Helotiaceae</taxon>
        <taxon>Hymenoscyphus</taxon>
    </lineage>
</organism>
<sequence length="227" mass="25316">MGIITKFLGTAVLGGAGSAAGFAFWTRNSKFIPVSSSDPLLASPAFLRHNPNRNPLTHDLCVKRVPLSSIQSHLLEKEGEGKLVEAFCAGLWSGLGYAYQRSYLSKKYQNTTTTAHQLWSREQLRNSTYEVGTQITDHFEVVSKNPSSIVVRCGGSPLIKEVRDSEGLFEIGVELKRDEGVAEFRLKSAFFQGRGKAEGKPMPDHIEFLHRLYTKLWMETAVRNVVR</sequence>
<gene>
    <name evidence="1" type="ORF">HYFRA_00008693</name>
</gene>
<keyword evidence="2" id="KW-1185">Reference proteome</keyword>
<accession>A0A9N9KW76</accession>
<dbReference type="EMBL" id="CAJVRL010000058">
    <property type="protein sequence ID" value="CAG8955004.1"/>
    <property type="molecule type" value="Genomic_DNA"/>
</dbReference>
<proteinExistence type="predicted"/>
<name>A0A9N9KW76_9HELO</name>
<protein>
    <submittedName>
        <fullName evidence="1">Uncharacterized protein</fullName>
    </submittedName>
</protein>
<dbReference type="AlphaFoldDB" id="A0A9N9KW76"/>
<comment type="caution">
    <text evidence="1">The sequence shown here is derived from an EMBL/GenBank/DDBJ whole genome shotgun (WGS) entry which is preliminary data.</text>
</comment>
<evidence type="ECO:0000313" key="2">
    <source>
        <dbReference type="Proteomes" id="UP000696280"/>
    </source>
</evidence>
<dbReference type="Proteomes" id="UP000696280">
    <property type="component" value="Unassembled WGS sequence"/>
</dbReference>
<reference evidence="1" key="1">
    <citation type="submission" date="2021-07" db="EMBL/GenBank/DDBJ databases">
        <authorList>
            <person name="Durling M."/>
        </authorList>
    </citation>
    <scope>NUCLEOTIDE SEQUENCE</scope>
</reference>